<organism evidence="2 3">
    <name type="scientific">Marilutibacter spongiae</name>
    <dbReference type="NCBI Taxonomy" id="2025720"/>
    <lineage>
        <taxon>Bacteria</taxon>
        <taxon>Pseudomonadati</taxon>
        <taxon>Pseudomonadota</taxon>
        <taxon>Gammaproteobacteria</taxon>
        <taxon>Lysobacterales</taxon>
        <taxon>Lysobacteraceae</taxon>
        <taxon>Marilutibacter</taxon>
    </lineage>
</organism>
<dbReference type="SUPFAM" id="SSF117070">
    <property type="entry name" value="LEA14-like"/>
    <property type="match status" value="1"/>
</dbReference>
<evidence type="ECO:0000256" key="1">
    <source>
        <dbReference type="SAM" id="MobiDB-lite"/>
    </source>
</evidence>
<feature type="region of interest" description="Disordered" evidence="1">
    <location>
        <begin position="135"/>
        <end position="164"/>
    </location>
</feature>
<gene>
    <name evidence="2" type="ORF">H4F98_16200</name>
</gene>
<feature type="compositionally biased region" description="Basic and acidic residues" evidence="1">
    <location>
        <begin position="138"/>
        <end position="149"/>
    </location>
</feature>
<evidence type="ECO:0000313" key="2">
    <source>
        <dbReference type="EMBL" id="MBB1062117.1"/>
    </source>
</evidence>
<dbReference type="Proteomes" id="UP000523196">
    <property type="component" value="Unassembled WGS sequence"/>
</dbReference>
<reference evidence="2 3" key="1">
    <citation type="submission" date="2020-08" db="EMBL/GenBank/DDBJ databases">
        <authorList>
            <person name="Xu S."/>
            <person name="Li A."/>
        </authorList>
    </citation>
    <scope>NUCLEOTIDE SEQUENCE [LARGE SCALE GENOMIC DNA]</scope>
    <source>
        <strain evidence="2 3">119BY6-57</strain>
    </source>
</reference>
<dbReference type="PROSITE" id="PS51257">
    <property type="entry name" value="PROKAR_LIPOPROTEIN"/>
    <property type="match status" value="1"/>
</dbReference>
<sequence length="164" mass="17207">MKTRSWTRVSRIAIPALLLVALAACSSGPVRRVSEPAARLQQLTVNVDGSWTAQVRLENYSSIPMRFERFDLVLEAGGQEAGALRASPALDIGPESADVVEARLVPAAAAKLAAADALAAGRSLPYSLTGTVVATPDESSKSRDFDIERNSALSPAPGLPGVLR</sequence>
<comment type="caution">
    <text evidence="2">The sequence shown here is derived from an EMBL/GenBank/DDBJ whole genome shotgun (WGS) entry which is preliminary data.</text>
</comment>
<evidence type="ECO:0008006" key="4">
    <source>
        <dbReference type="Google" id="ProtNLM"/>
    </source>
</evidence>
<keyword evidence="3" id="KW-1185">Reference proteome</keyword>
<dbReference type="RefSeq" id="WP_182688874.1">
    <property type="nucleotide sequence ID" value="NZ_JACHTF010000025.1"/>
</dbReference>
<dbReference type="EMBL" id="JACHTF010000025">
    <property type="protein sequence ID" value="MBB1062117.1"/>
    <property type="molecule type" value="Genomic_DNA"/>
</dbReference>
<proteinExistence type="predicted"/>
<protein>
    <recommendedName>
        <fullName evidence="4">Late embryogenesis abundant protein LEA-2 subgroup domain-containing protein</fullName>
    </recommendedName>
</protein>
<accession>A0A7W3Y7B9</accession>
<dbReference type="AlphaFoldDB" id="A0A7W3Y7B9"/>
<evidence type="ECO:0000313" key="3">
    <source>
        <dbReference type="Proteomes" id="UP000523196"/>
    </source>
</evidence>
<name>A0A7W3Y7B9_9GAMM</name>